<reference evidence="3 4" key="1">
    <citation type="journal article" date="2019" name="PLoS Pathog.">
        <title>Genome sequence of the bovine parasite Schistosoma bovis Tanzania.</title>
        <authorList>
            <person name="Oey H."/>
            <person name="Zakrzewski M."/>
            <person name="Gobert G."/>
            <person name="Gravermann K."/>
            <person name="Stoye J."/>
            <person name="Jones M."/>
            <person name="Mcmanus D."/>
            <person name="Krause L."/>
        </authorList>
    </citation>
    <scope>NUCLEOTIDE SEQUENCE [LARGE SCALE GENOMIC DNA]</scope>
    <source>
        <strain evidence="3 4">TAN1997</strain>
    </source>
</reference>
<accession>A0A430QM41</accession>
<evidence type="ECO:0000256" key="2">
    <source>
        <dbReference type="SAM" id="Phobius"/>
    </source>
</evidence>
<sequence>MTNPMNDESIWDSGEDESVIDPEVPIDRAKVVETLNSPSDENNEWSHMNPAMSYDEKQNVPKHATRSSLYKVNENKNTSGIPFTNDNNRRVDNTHIPYEPPTYCRAHITSENMDMECQYKEGHLDRNYIHTSWNCFVNTSQIQYLPIPEAKMEQISEKAHQKIHRGLREACLAIGIVFSTICLFCIELLRMITLTLFKPFLQYLRFLLHIIINCFCDISYICSAHWERAHQKIHRGLREACLAIGIVFSTICLFCIELLRMITLTLFKPFLQYLRFLLHIIINCFCDISYICSAHWERAHQKIHRGLREACLAIGIVFSTICLFCIELLRMITLTLFKPFLQYLRFLLHIIINCFCDISYICSAHWERFIYPIISSWATYSQDVIVPVIREFRPIQINIQSKPIANHTIQQC</sequence>
<dbReference type="EMBL" id="QMKO01001553">
    <property type="protein sequence ID" value="RTG88765.1"/>
    <property type="molecule type" value="Genomic_DNA"/>
</dbReference>
<feature type="transmembrane region" description="Helical" evidence="2">
    <location>
        <begin position="242"/>
        <end position="267"/>
    </location>
</feature>
<feature type="transmembrane region" description="Helical" evidence="2">
    <location>
        <begin position="170"/>
        <end position="197"/>
    </location>
</feature>
<feature type="region of interest" description="Disordered" evidence="1">
    <location>
        <begin position="1"/>
        <end position="24"/>
    </location>
</feature>
<dbReference type="Proteomes" id="UP000290809">
    <property type="component" value="Unassembled WGS sequence"/>
</dbReference>
<keyword evidence="2" id="KW-0472">Membrane</keyword>
<protein>
    <submittedName>
        <fullName evidence="3">Uncharacterized protein</fullName>
    </submittedName>
</protein>
<evidence type="ECO:0000313" key="3">
    <source>
        <dbReference type="EMBL" id="RTG88765.1"/>
    </source>
</evidence>
<keyword evidence="2" id="KW-1133">Transmembrane helix</keyword>
<proteinExistence type="predicted"/>
<name>A0A430QM41_SCHBO</name>
<feature type="transmembrane region" description="Helical" evidence="2">
    <location>
        <begin position="273"/>
        <end position="292"/>
    </location>
</feature>
<keyword evidence="4" id="KW-1185">Reference proteome</keyword>
<dbReference type="AlphaFoldDB" id="A0A430QM41"/>
<keyword evidence="2" id="KW-0812">Transmembrane</keyword>
<feature type="transmembrane region" description="Helical" evidence="2">
    <location>
        <begin position="343"/>
        <end position="362"/>
    </location>
</feature>
<evidence type="ECO:0000313" key="4">
    <source>
        <dbReference type="Proteomes" id="UP000290809"/>
    </source>
</evidence>
<comment type="caution">
    <text evidence="3">The sequence shown here is derived from an EMBL/GenBank/DDBJ whole genome shotgun (WGS) entry which is preliminary data.</text>
</comment>
<organism evidence="3 4">
    <name type="scientific">Schistosoma bovis</name>
    <name type="common">Blood fluke</name>
    <dbReference type="NCBI Taxonomy" id="6184"/>
    <lineage>
        <taxon>Eukaryota</taxon>
        <taxon>Metazoa</taxon>
        <taxon>Spiralia</taxon>
        <taxon>Lophotrochozoa</taxon>
        <taxon>Platyhelminthes</taxon>
        <taxon>Trematoda</taxon>
        <taxon>Digenea</taxon>
        <taxon>Strigeidida</taxon>
        <taxon>Schistosomatoidea</taxon>
        <taxon>Schistosomatidae</taxon>
        <taxon>Schistosoma</taxon>
    </lineage>
</organism>
<feature type="transmembrane region" description="Helical" evidence="2">
    <location>
        <begin position="203"/>
        <end position="222"/>
    </location>
</feature>
<evidence type="ECO:0000256" key="1">
    <source>
        <dbReference type="SAM" id="MobiDB-lite"/>
    </source>
</evidence>
<feature type="compositionally biased region" description="Acidic residues" evidence="1">
    <location>
        <begin position="9"/>
        <end position="20"/>
    </location>
</feature>
<feature type="transmembrane region" description="Helical" evidence="2">
    <location>
        <begin position="312"/>
        <end position="337"/>
    </location>
</feature>
<gene>
    <name evidence="3" type="ORF">DC041_0011277</name>
</gene>